<gene>
    <name evidence="2" type="ORF">VDAG_08661</name>
</gene>
<evidence type="ECO:0000256" key="1">
    <source>
        <dbReference type="SAM" id="SignalP"/>
    </source>
</evidence>
<dbReference type="EMBL" id="DS572715">
    <property type="protein sequence ID" value="EGY18327.1"/>
    <property type="molecule type" value="Genomic_DNA"/>
</dbReference>
<feature type="chain" id="PRO_5012790979" description="Secreted protein" evidence="1">
    <location>
        <begin position="16"/>
        <end position="150"/>
    </location>
</feature>
<dbReference type="GeneID" id="20710124"/>
<accession>G2XES6</accession>
<dbReference type="AlphaFoldDB" id="G2XES6"/>
<protein>
    <recommendedName>
        <fullName evidence="4">Secreted protein</fullName>
    </recommendedName>
</protein>
<evidence type="ECO:0008006" key="4">
    <source>
        <dbReference type="Google" id="ProtNLM"/>
    </source>
</evidence>
<dbReference type="HOGENOM" id="CLU_1741980_0_0_1"/>
<keyword evidence="1" id="KW-0732">Signal</keyword>
<evidence type="ECO:0000313" key="3">
    <source>
        <dbReference type="Proteomes" id="UP000001611"/>
    </source>
</evidence>
<name>G2XES6_VERDV</name>
<organism evidence="2 3">
    <name type="scientific">Verticillium dahliae (strain VdLs.17 / ATCC MYA-4575 / FGSC 10137)</name>
    <name type="common">Verticillium wilt</name>
    <dbReference type="NCBI Taxonomy" id="498257"/>
    <lineage>
        <taxon>Eukaryota</taxon>
        <taxon>Fungi</taxon>
        <taxon>Dikarya</taxon>
        <taxon>Ascomycota</taxon>
        <taxon>Pezizomycotina</taxon>
        <taxon>Sordariomycetes</taxon>
        <taxon>Hypocreomycetidae</taxon>
        <taxon>Glomerellales</taxon>
        <taxon>Plectosphaerellaceae</taxon>
        <taxon>Verticillium</taxon>
    </lineage>
</organism>
<dbReference type="RefSeq" id="XP_009651265.1">
    <property type="nucleotide sequence ID" value="XM_009652970.1"/>
</dbReference>
<proteinExistence type="predicted"/>
<evidence type="ECO:0000313" key="2">
    <source>
        <dbReference type="EMBL" id="EGY18327.1"/>
    </source>
</evidence>
<dbReference type="Proteomes" id="UP000001611">
    <property type="component" value="Chromosome 2"/>
</dbReference>
<dbReference type="KEGG" id="vda:VDAG_08661"/>
<keyword evidence="3" id="KW-1185">Reference proteome</keyword>
<feature type="signal peptide" evidence="1">
    <location>
        <begin position="1"/>
        <end position="15"/>
    </location>
</feature>
<dbReference type="InParanoid" id="G2XES6"/>
<sequence>MMLIIVMMMPRVAAAHALGGAGLRAQARWHLPQPLPPPPPPHDDMVVGTDGLVDGGPVRMREQRILRRRPGLPRMSRVPCWSPTVLRPDREARIEDRVEERRVFAISALPQHLLLVNVHGVAVAKAVGARKVGARERHNVEAAARRRRAP</sequence>
<reference evidence="2 3" key="1">
    <citation type="submission" date="2008-03" db="EMBL/GenBank/DDBJ databases">
        <title>The Genome Sequence of Verticillium dahliae VdLs.17.</title>
        <authorList>
            <consortium name="The Broad Institute Genome Sequencing Platform"/>
            <person name="Ma L.-J.J."/>
            <person name="Klosterman S.J."/>
            <person name="Subbarao K."/>
            <person name="Dobinson K."/>
            <person name="Veronese P."/>
            <person name="Kang S."/>
            <person name="Gold S.E."/>
            <person name="Young S."/>
            <person name="Jaffe D."/>
            <person name="Gnerre S."/>
            <person name="Berlin A."/>
            <person name="Heiman D."/>
            <person name="Hepburn T."/>
            <person name="Sykes S."/>
            <person name="Alvarado L."/>
            <person name="Kodira C.D."/>
            <person name="Lander E."/>
            <person name="Galagan J."/>
            <person name="Nusbaum C."/>
            <person name="Birren B."/>
        </authorList>
    </citation>
    <scope>NUCLEOTIDE SEQUENCE [LARGE SCALE GENOMIC DNA]</scope>
    <source>
        <strain evidence="3">VdLs.17 / ATCC MYA-4575 / FGSC 10137</strain>
    </source>
</reference>